<organism evidence="4 5">
    <name type="scientific">Zizania palustris</name>
    <name type="common">Northern wild rice</name>
    <dbReference type="NCBI Taxonomy" id="103762"/>
    <lineage>
        <taxon>Eukaryota</taxon>
        <taxon>Viridiplantae</taxon>
        <taxon>Streptophyta</taxon>
        <taxon>Embryophyta</taxon>
        <taxon>Tracheophyta</taxon>
        <taxon>Spermatophyta</taxon>
        <taxon>Magnoliopsida</taxon>
        <taxon>Liliopsida</taxon>
        <taxon>Poales</taxon>
        <taxon>Poaceae</taxon>
        <taxon>BOP clade</taxon>
        <taxon>Oryzoideae</taxon>
        <taxon>Oryzeae</taxon>
        <taxon>Zizaniinae</taxon>
        <taxon>Zizania</taxon>
    </lineage>
</organism>
<feature type="region of interest" description="Disordered" evidence="2">
    <location>
        <begin position="163"/>
        <end position="204"/>
    </location>
</feature>
<reference evidence="4" key="2">
    <citation type="submission" date="2021-02" db="EMBL/GenBank/DDBJ databases">
        <authorList>
            <person name="Kimball J.A."/>
            <person name="Haas M.W."/>
            <person name="Macchietto M."/>
            <person name="Kono T."/>
            <person name="Duquette J."/>
            <person name="Shao M."/>
        </authorList>
    </citation>
    <scope>NUCLEOTIDE SEQUENCE</scope>
    <source>
        <tissue evidence="4">Fresh leaf tissue</tissue>
    </source>
</reference>
<feature type="compositionally biased region" description="Low complexity" evidence="2">
    <location>
        <begin position="163"/>
        <end position="194"/>
    </location>
</feature>
<dbReference type="CDD" id="cd20544">
    <property type="entry name" value="CYCLIN_AtCycD-like_rpt2"/>
    <property type="match status" value="1"/>
</dbReference>
<dbReference type="AlphaFoldDB" id="A0A8J5UWY4"/>
<evidence type="ECO:0000313" key="4">
    <source>
        <dbReference type="EMBL" id="KAG8047252.1"/>
    </source>
</evidence>
<dbReference type="SMART" id="SM01332">
    <property type="entry name" value="Cyclin_C"/>
    <property type="match status" value="1"/>
</dbReference>
<evidence type="ECO:0000259" key="3">
    <source>
        <dbReference type="SMART" id="SM01332"/>
    </source>
</evidence>
<evidence type="ECO:0000256" key="1">
    <source>
        <dbReference type="ARBA" id="ARBA00006955"/>
    </source>
</evidence>
<dbReference type="Proteomes" id="UP000729402">
    <property type="component" value="Unassembled WGS sequence"/>
</dbReference>
<name>A0A8J5UWY4_ZIZPA</name>
<dbReference type="PIRSF" id="PIRSF001771">
    <property type="entry name" value="Cyclin_A_B_D_E"/>
    <property type="match status" value="1"/>
</dbReference>
<accession>A0A8J5UWY4</accession>
<comment type="similarity">
    <text evidence="1">Belongs to the cyclin family. Cyclin AB subfamily.</text>
</comment>
<evidence type="ECO:0000313" key="5">
    <source>
        <dbReference type="Proteomes" id="UP000729402"/>
    </source>
</evidence>
<keyword evidence="5" id="KW-1185">Reference proteome</keyword>
<feature type="domain" description="Cyclin C-terminal" evidence="3">
    <location>
        <begin position="58"/>
        <end position="195"/>
    </location>
</feature>
<comment type="caution">
    <text evidence="4">The sequence shown here is derived from an EMBL/GenBank/DDBJ whole genome shotgun (WGS) entry which is preliminary data.</text>
</comment>
<protein>
    <recommendedName>
        <fullName evidence="3">Cyclin C-terminal domain-containing protein</fullName>
    </recommendedName>
</protein>
<dbReference type="Pfam" id="PF02984">
    <property type="entry name" value="Cyclin_C"/>
    <property type="match status" value="1"/>
</dbReference>
<dbReference type="Pfam" id="PF00134">
    <property type="entry name" value="Cyclin_N"/>
    <property type="match status" value="1"/>
</dbReference>
<proteinExistence type="inferred from homology"/>
<dbReference type="OrthoDB" id="691195at2759"/>
<sequence>MQLLAVTCLSLATKMEETLMPSILELQIEGTRYIFDLRTVFRMELLVLNALDWKLRSITPFTFMYLFAYKVDSSGKHTRELIDRATKVTLAAIHDIEFLDHCPSSIAAAAVLCASSEIMQLASIDLGTVVSWCIIGLHEEAIIRCYQLMQQLTVNNVQRESTVTTTATATTTSETTAMTSKEVVSSHCYSSSPPSKRRKSSSGT</sequence>
<feature type="compositionally biased region" description="Basic residues" evidence="2">
    <location>
        <begin position="195"/>
        <end position="204"/>
    </location>
</feature>
<dbReference type="InterPro" id="IPR046965">
    <property type="entry name" value="Cyclin_A/B-like"/>
</dbReference>
<dbReference type="PANTHER" id="PTHR10177">
    <property type="entry name" value="CYCLINS"/>
    <property type="match status" value="1"/>
</dbReference>
<dbReference type="InterPro" id="IPR006671">
    <property type="entry name" value="Cyclin_N"/>
</dbReference>
<reference evidence="4" key="1">
    <citation type="journal article" date="2021" name="bioRxiv">
        <title>Whole Genome Assembly and Annotation of Northern Wild Rice, Zizania palustris L., Supports a Whole Genome Duplication in the Zizania Genus.</title>
        <authorList>
            <person name="Haas M."/>
            <person name="Kono T."/>
            <person name="Macchietto M."/>
            <person name="Millas R."/>
            <person name="McGilp L."/>
            <person name="Shao M."/>
            <person name="Duquette J."/>
            <person name="Hirsch C.N."/>
            <person name="Kimball J."/>
        </authorList>
    </citation>
    <scope>NUCLEOTIDE SEQUENCE</scope>
    <source>
        <tissue evidence="4">Fresh leaf tissue</tissue>
    </source>
</reference>
<dbReference type="EMBL" id="JAAALK010000290">
    <property type="protein sequence ID" value="KAG8047252.1"/>
    <property type="molecule type" value="Genomic_DNA"/>
</dbReference>
<gene>
    <name evidence="4" type="ORF">GUJ93_ZPchr0008g12686</name>
</gene>
<evidence type="ECO:0000256" key="2">
    <source>
        <dbReference type="SAM" id="MobiDB-lite"/>
    </source>
</evidence>
<dbReference type="InterPro" id="IPR004367">
    <property type="entry name" value="Cyclin_C-dom"/>
</dbReference>
<dbReference type="InterPro" id="IPR039361">
    <property type="entry name" value="Cyclin"/>
</dbReference>